<proteinExistence type="predicted"/>
<keyword evidence="2" id="KW-0472">Membrane</keyword>
<comment type="caution">
    <text evidence="4">The sequence shown here is derived from an EMBL/GenBank/DDBJ whole genome shotgun (WGS) entry which is preliminary data.</text>
</comment>
<dbReference type="Proteomes" id="UP000193218">
    <property type="component" value="Unassembled WGS sequence"/>
</dbReference>
<organism evidence="4 5">
    <name type="scientific">Kockovaella imperatae</name>
    <dbReference type="NCBI Taxonomy" id="4999"/>
    <lineage>
        <taxon>Eukaryota</taxon>
        <taxon>Fungi</taxon>
        <taxon>Dikarya</taxon>
        <taxon>Basidiomycota</taxon>
        <taxon>Agaricomycotina</taxon>
        <taxon>Tremellomycetes</taxon>
        <taxon>Tremellales</taxon>
        <taxon>Cuniculitremaceae</taxon>
        <taxon>Kockovaella</taxon>
    </lineage>
</organism>
<gene>
    <name evidence="4" type="ORF">BD324DRAFT_624054</name>
</gene>
<feature type="region of interest" description="Disordered" evidence="1">
    <location>
        <begin position="555"/>
        <end position="647"/>
    </location>
</feature>
<accession>A0A1Y1UKB9</accession>
<feature type="compositionally biased region" description="Polar residues" evidence="1">
    <location>
        <begin position="564"/>
        <end position="574"/>
    </location>
</feature>
<dbReference type="AlphaFoldDB" id="A0A1Y1UKB9"/>
<feature type="compositionally biased region" description="Polar residues" evidence="1">
    <location>
        <begin position="506"/>
        <end position="536"/>
    </location>
</feature>
<keyword evidence="3" id="KW-0732">Signal</keyword>
<dbReference type="STRING" id="4999.A0A1Y1UKB9"/>
<feature type="region of interest" description="Disordered" evidence="1">
    <location>
        <begin position="505"/>
        <end position="539"/>
    </location>
</feature>
<dbReference type="GeneID" id="33557466"/>
<evidence type="ECO:0000256" key="2">
    <source>
        <dbReference type="SAM" id="Phobius"/>
    </source>
</evidence>
<keyword evidence="2" id="KW-1133">Transmembrane helix</keyword>
<dbReference type="CDD" id="cd12087">
    <property type="entry name" value="TM_EGFR-like"/>
    <property type="match status" value="1"/>
</dbReference>
<feature type="compositionally biased region" description="Gly residues" evidence="1">
    <location>
        <begin position="637"/>
        <end position="647"/>
    </location>
</feature>
<dbReference type="OrthoDB" id="2576334at2759"/>
<dbReference type="RefSeq" id="XP_021871974.1">
    <property type="nucleotide sequence ID" value="XM_022015657.1"/>
</dbReference>
<evidence type="ECO:0000256" key="3">
    <source>
        <dbReference type="SAM" id="SignalP"/>
    </source>
</evidence>
<feature type="region of interest" description="Disordered" evidence="1">
    <location>
        <begin position="358"/>
        <end position="386"/>
    </location>
</feature>
<dbReference type="InParanoid" id="A0A1Y1UKB9"/>
<feature type="compositionally biased region" description="Low complexity" evidence="1">
    <location>
        <begin position="579"/>
        <end position="590"/>
    </location>
</feature>
<name>A0A1Y1UKB9_9TREE</name>
<sequence>MSSLPSLTFVSLLLLHPALALYNLTYTDQSRLIVYEDPIEVGPFYDENGTSLDNTTSWTCEYTNTSLNSLKKGDLIVGKGVSSHWTEQESALVSFQFQGDAIYALGYIGPTGGGRANPNDPPVGGYGSTQLTVNGQNYGPYNSSYFDEYAEGGSDISQDYLNVAENLGTGWHSAELAYKGSGRFTFEGFTVSMPLNGSIKTSQLLVNGSNGPFSINQAISTTTDSWGVTNISYTEPGIEVATTEQYATLSFQVPTNTSVVILYGNASPVDGNYSVSLSSPAAQNTADSNAYPPANQSIVQPSEGLSPWYGLNVIQYVRILDPDTDHTITVEKLSPRGFIYGLNYATFISADTTLSSGTINSGSNSTSSTSGGNVNDSGSGAGHQTGSKSHVGAIVGGMAGGVAALALIAGLFWYFDRKRRHRQEEIQPTPLTEHKAGADAFEVDDNRGGYSSQESDLRTYQLTEVPHSNAATDMTPIGSSSSGTDTSTLAAMTEKQAALFAEIESSRANTSSPGSSPVNTVVQGQTSRTSLNTRQSPPALAPMIAAPAQNGPLRLANAFDAPTSPESDTSNVASDEQKPAGSVGSSSVPPNRRRRRAPLGAGDRGLVQEVDAGRVSDEVERLPPSYDPTWSRQNGEDGQGGEGQTGQ</sequence>
<protein>
    <submittedName>
        <fullName evidence="4">Uncharacterized protein</fullName>
    </submittedName>
</protein>
<keyword evidence="2" id="KW-0812">Transmembrane</keyword>
<evidence type="ECO:0000313" key="5">
    <source>
        <dbReference type="Proteomes" id="UP000193218"/>
    </source>
</evidence>
<reference evidence="4 5" key="1">
    <citation type="submission" date="2017-03" db="EMBL/GenBank/DDBJ databases">
        <title>Widespread Adenine N6-methylation of Active Genes in Fungi.</title>
        <authorList>
            <consortium name="DOE Joint Genome Institute"/>
            <person name="Mondo S.J."/>
            <person name="Dannebaum R.O."/>
            <person name="Kuo R.C."/>
            <person name="Louie K.B."/>
            <person name="Bewick A.J."/>
            <person name="Labutti K."/>
            <person name="Haridas S."/>
            <person name="Kuo A."/>
            <person name="Salamov A."/>
            <person name="Ahrendt S.R."/>
            <person name="Lau R."/>
            <person name="Bowen B.P."/>
            <person name="Lipzen A."/>
            <person name="Sullivan W."/>
            <person name="Andreopoulos W.B."/>
            <person name="Clum A."/>
            <person name="Lindquist E."/>
            <person name="Daum C."/>
            <person name="Northen T.R."/>
            <person name="Ramamoorthy G."/>
            <person name="Schmitz R.J."/>
            <person name="Gryganskyi A."/>
            <person name="Culley D."/>
            <person name="Magnuson J."/>
            <person name="James T.Y."/>
            <person name="O'Malley M.A."/>
            <person name="Stajich J.E."/>
            <person name="Spatafora J.W."/>
            <person name="Visel A."/>
            <person name="Grigoriev I.V."/>
        </authorList>
    </citation>
    <scope>NUCLEOTIDE SEQUENCE [LARGE SCALE GENOMIC DNA]</scope>
    <source>
        <strain evidence="4 5">NRRL Y-17943</strain>
    </source>
</reference>
<feature type="signal peptide" evidence="3">
    <location>
        <begin position="1"/>
        <end position="20"/>
    </location>
</feature>
<feature type="compositionally biased region" description="Basic and acidic residues" evidence="1">
    <location>
        <begin position="611"/>
        <end position="621"/>
    </location>
</feature>
<feature type="transmembrane region" description="Helical" evidence="2">
    <location>
        <begin position="393"/>
        <end position="415"/>
    </location>
</feature>
<keyword evidence="5" id="KW-1185">Reference proteome</keyword>
<evidence type="ECO:0000256" key="1">
    <source>
        <dbReference type="SAM" id="MobiDB-lite"/>
    </source>
</evidence>
<evidence type="ECO:0000313" key="4">
    <source>
        <dbReference type="EMBL" id="ORX37987.1"/>
    </source>
</evidence>
<feature type="compositionally biased region" description="Low complexity" evidence="1">
    <location>
        <begin position="358"/>
        <end position="378"/>
    </location>
</feature>
<dbReference type="EMBL" id="NBSH01000005">
    <property type="protein sequence ID" value="ORX37987.1"/>
    <property type="molecule type" value="Genomic_DNA"/>
</dbReference>
<feature type="chain" id="PRO_5012349932" evidence="3">
    <location>
        <begin position="21"/>
        <end position="647"/>
    </location>
</feature>